<proteinExistence type="inferred from homology"/>
<gene>
    <name evidence="8" type="primary">LOC104590118</name>
</gene>
<evidence type="ECO:0000256" key="4">
    <source>
        <dbReference type="ARBA" id="ARBA00023002"/>
    </source>
</evidence>
<dbReference type="Proteomes" id="UP000189703">
    <property type="component" value="Unplaced"/>
</dbReference>
<reference evidence="8" key="1">
    <citation type="submission" date="2025-08" db="UniProtKB">
        <authorList>
            <consortium name="RefSeq"/>
        </authorList>
    </citation>
    <scope>IDENTIFICATION</scope>
</reference>
<dbReference type="FunCoup" id="A0A1U7ZFW2">
    <property type="interactions" value="1054"/>
</dbReference>
<evidence type="ECO:0000256" key="1">
    <source>
        <dbReference type="ARBA" id="ARBA00006442"/>
    </source>
</evidence>
<dbReference type="GO" id="GO:0050660">
    <property type="term" value="F:flavin adenine dinucleotide binding"/>
    <property type="evidence" value="ECO:0000318"/>
    <property type="project" value="GO_Central"/>
</dbReference>
<dbReference type="Gene3D" id="3.50.50.100">
    <property type="match status" value="1"/>
</dbReference>
<dbReference type="STRING" id="4432.A0A1U7ZFW2"/>
<keyword evidence="7" id="KW-1185">Reference proteome</keyword>
<keyword evidence="3" id="KW-0274">FAD</keyword>
<dbReference type="GO" id="GO:0004174">
    <property type="term" value="F:electron-transferring-flavoprotein dehydrogenase activity"/>
    <property type="evidence" value="ECO:0000318"/>
    <property type="project" value="GO_Central"/>
</dbReference>
<dbReference type="InterPro" id="IPR036188">
    <property type="entry name" value="FAD/NAD-bd_sf"/>
</dbReference>
<feature type="domain" description="FAD/NAD(P)-binding" evidence="6">
    <location>
        <begin position="15"/>
        <end position="289"/>
    </location>
</feature>
<dbReference type="Pfam" id="PF07992">
    <property type="entry name" value="Pyr_redox_2"/>
    <property type="match status" value="1"/>
</dbReference>
<dbReference type="InterPro" id="IPR023753">
    <property type="entry name" value="FAD/NAD-binding_dom"/>
</dbReference>
<dbReference type="GO" id="GO:0005737">
    <property type="term" value="C:cytoplasm"/>
    <property type="evidence" value="ECO:0000318"/>
    <property type="project" value="GO_Central"/>
</dbReference>
<accession>A0A1U7ZFW2</accession>
<dbReference type="OrthoDB" id="202203at2759"/>
<evidence type="ECO:0000256" key="2">
    <source>
        <dbReference type="ARBA" id="ARBA00022630"/>
    </source>
</evidence>
<dbReference type="KEGG" id="nnu:104590118"/>
<protein>
    <submittedName>
        <fullName evidence="8">Apoptosis-inducing factor homolog B-like isoform X1</fullName>
    </submittedName>
</protein>
<dbReference type="PANTHER" id="PTHR43735">
    <property type="entry name" value="APOPTOSIS-INDUCING FACTOR 1"/>
    <property type="match status" value="1"/>
</dbReference>
<dbReference type="PRINTS" id="PR00368">
    <property type="entry name" value="FADPNR"/>
</dbReference>
<evidence type="ECO:0000256" key="5">
    <source>
        <dbReference type="ARBA" id="ARBA00057036"/>
    </source>
</evidence>
<comment type="function">
    <text evidence="5">Putative FAD-dependent oxidoreductase.</text>
</comment>
<dbReference type="eggNOG" id="KOG2495">
    <property type="taxonomic scope" value="Eukaryota"/>
</dbReference>
<evidence type="ECO:0000259" key="6">
    <source>
        <dbReference type="Pfam" id="PF07992"/>
    </source>
</evidence>
<dbReference type="GeneID" id="104590118"/>
<sequence>MEQSTSDSEVSDRKRVVIIGGGVAGALLAKTIQFDADVTLVDPKEYFEIPWTNLRAMVEPLIAERSVINHSEYLTNGRVIISRAINITETEVLTEEGSPITYDYLVIATGHDDPVPKTKMERLEEHNSENKKIQAANSILIIGGGPTGVELAGEIATDFPDKKVTLVHSGSRLLQFIGPRASTKTLKWLTSKNVEVILEESVTFNTESDGKQVYQLSNGKTIDADCHFLCIGRSTSSSWLKKTILNGSLNTIGKLMVDEYLRVKGRKNIFAIGDITGILEIKQGYLAQRHALLAARNLKMLMTEGDESKMATYKPGSSIAIVSLGRRDAVAQLPFITAIGRMPGLIKSRDLFVGKTRKQLGLEPNPQIAQTTWYKGFCK</sequence>
<dbReference type="RefSeq" id="XP_010246959.1">
    <property type="nucleotide sequence ID" value="XM_010248657.2"/>
</dbReference>
<evidence type="ECO:0000256" key="3">
    <source>
        <dbReference type="ARBA" id="ARBA00022827"/>
    </source>
</evidence>
<dbReference type="OMA" id="WRSKYEK"/>
<evidence type="ECO:0000313" key="7">
    <source>
        <dbReference type="Proteomes" id="UP000189703"/>
    </source>
</evidence>
<dbReference type="PANTHER" id="PTHR43735:SF3">
    <property type="entry name" value="FERROPTOSIS SUPPRESSOR PROTEIN 1"/>
    <property type="match status" value="1"/>
</dbReference>
<evidence type="ECO:0000313" key="8">
    <source>
        <dbReference type="RefSeq" id="XP_010246959.1"/>
    </source>
</evidence>
<dbReference type="SUPFAM" id="SSF51905">
    <property type="entry name" value="FAD/NAD(P)-binding domain"/>
    <property type="match status" value="1"/>
</dbReference>
<keyword evidence="4" id="KW-0560">Oxidoreductase</keyword>
<dbReference type="InParanoid" id="A0A1U7ZFW2"/>
<name>A0A1U7ZFW2_NELNU</name>
<dbReference type="FunFam" id="3.50.50.100:FF:000006">
    <property type="entry name" value="apoptosis-inducing factor 2"/>
    <property type="match status" value="1"/>
</dbReference>
<keyword evidence="2" id="KW-0285">Flavoprotein</keyword>
<dbReference type="AlphaFoldDB" id="A0A1U7ZFW2"/>
<organism evidence="7 8">
    <name type="scientific">Nelumbo nucifera</name>
    <name type="common">Sacred lotus</name>
    <dbReference type="NCBI Taxonomy" id="4432"/>
    <lineage>
        <taxon>Eukaryota</taxon>
        <taxon>Viridiplantae</taxon>
        <taxon>Streptophyta</taxon>
        <taxon>Embryophyta</taxon>
        <taxon>Tracheophyta</taxon>
        <taxon>Spermatophyta</taxon>
        <taxon>Magnoliopsida</taxon>
        <taxon>Proteales</taxon>
        <taxon>Nelumbonaceae</taxon>
        <taxon>Nelumbo</taxon>
    </lineage>
</organism>
<comment type="similarity">
    <text evidence="1">Belongs to the FAD-dependent oxidoreductase family.</text>
</comment>